<dbReference type="SMART" id="SM00882">
    <property type="entry name" value="CoA_trans"/>
    <property type="match status" value="2"/>
</dbReference>
<comment type="catalytic activity">
    <reaction evidence="3">
        <text>a 3-oxo acid + succinyl-CoA = a 3-oxoacyl-CoA + succinate</text>
        <dbReference type="Rhea" id="RHEA:24564"/>
        <dbReference type="ChEBI" id="CHEBI:30031"/>
        <dbReference type="ChEBI" id="CHEBI:35973"/>
        <dbReference type="ChEBI" id="CHEBI:57292"/>
        <dbReference type="ChEBI" id="CHEBI:90726"/>
        <dbReference type="EC" id="2.8.3.5"/>
    </reaction>
</comment>
<proteinExistence type="inferred from homology"/>
<dbReference type="InterPro" id="IPR014388">
    <property type="entry name" value="3-oxoacid_CoA-transferase"/>
</dbReference>
<feature type="active site" description="5-glutamyl coenzyme A thioester intermediate" evidence="4">
    <location>
        <position position="414"/>
    </location>
</feature>
<dbReference type="Pfam" id="PF01144">
    <property type="entry name" value="CoA_trans"/>
    <property type="match status" value="2"/>
</dbReference>
<feature type="region of interest" description="Disordered" evidence="5">
    <location>
        <begin position="337"/>
        <end position="361"/>
    </location>
</feature>
<evidence type="ECO:0000256" key="4">
    <source>
        <dbReference type="PIRSR" id="PIRSR000858-1"/>
    </source>
</evidence>
<dbReference type="GO" id="GO:0046952">
    <property type="term" value="P:ketone body catabolic process"/>
    <property type="evidence" value="ECO:0007669"/>
    <property type="project" value="InterPro"/>
</dbReference>
<keyword evidence="7" id="KW-1185">Reference proteome</keyword>
<dbReference type="InterPro" id="IPR012791">
    <property type="entry name" value="3-oxoacid_CoA-transf_B"/>
</dbReference>
<dbReference type="GO" id="GO:0008260">
    <property type="term" value="F:succinyl-CoA:3-oxo-acid CoA-transferase activity"/>
    <property type="evidence" value="ECO:0007669"/>
    <property type="project" value="UniProtKB-EC"/>
</dbReference>
<accession>A0AAX4K4X1</accession>
<evidence type="ECO:0000256" key="3">
    <source>
        <dbReference type="PIRNR" id="PIRNR000858"/>
    </source>
</evidence>
<dbReference type="PANTHER" id="PTHR13707:SF60">
    <property type="entry name" value="ACETATE COA-TRANSFERASE SUBUNIT ALPHA"/>
    <property type="match status" value="1"/>
</dbReference>
<feature type="region of interest" description="Disordered" evidence="5">
    <location>
        <begin position="61"/>
        <end position="86"/>
    </location>
</feature>
<dbReference type="SUPFAM" id="SSF100950">
    <property type="entry name" value="NagB/RpiA/CoA transferase-like"/>
    <property type="match status" value="2"/>
</dbReference>
<sequence>MIRNIISTSKTFAACSGSSSSRCLTTRVSSASKSVFLARQTVQKASSSLVSQTQIRNYYHEPYPTPKHDLKSVPSKGDHAESRITPHKKGKVWIDAEHAIKDIKSGSTILSAGFGLCGTAETIITAMTERKDLQDLMVVSNNAGNAGSAGLSPLVTSGQIQRMILSYLGTNKGLMANYINGKIALELSPQGTIAERLRAAGAGMPGIYTRSGVGTFIETGGIPRRFSPKDEDGKQTVVQEGVKKEVREIDGHKYIFEPAIHGDVAILRAWKVDRAGNCVFRYTTKAFGPLVAKAAKLTIVEAENIVEIGEIGSMDIDLPGIYVDRIVPATVDKQIEIKTTREQSENVSPSSGDEGHKSESLTPALAEAKEARERIAKRASKELYDGAYVNLGVGIPVLAANYLPEGQKVWIQSENGILGMGPYPLEDEVDADIINAGKETVTLVPGAAVFDSSESFGMIRGGHVDVSILGAMEVSANGDLANYMIPGKLIKGMGGAMDLVSNPDSTKIVVVTTHVDKYGKPKVLESCSLPLTGVAVVSRIITDLAVFDVDRNKKNGGGLTLIEVAEGHTVDEVKEKTGASFKVAPEIKYF</sequence>
<dbReference type="PIRSF" id="PIRSF000858">
    <property type="entry name" value="SCOT-t"/>
    <property type="match status" value="1"/>
</dbReference>
<dbReference type="RefSeq" id="XP_066078545.1">
    <property type="nucleotide sequence ID" value="XM_066222448.1"/>
</dbReference>
<dbReference type="InterPro" id="IPR004165">
    <property type="entry name" value="CoA_trans_fam_I"/>
</dbReference>
<dbReference type="PANTHER" id="PTHR13707">
    <property type="entry name" value="KETOACID-COENZYME A TRANSFERASE"/>
    <property type="match status" value="1"/>
</dbReference>
<dbReference type="Proteomes" id="UP001355207">
    <property type="component" value="Chromosome 9"/>
</dbReference>
<evidence type="ECO:0000313" key="7">
    <source>
        <dbReference type="Proteomes" id="UP001355207"/>
    </source>
</evidence>
<keyword evidence="2 3" id="KW-0808">Transferase</keyword>
<evidence type="ECO:0000313" key="6">
    <source>
        <dbReference type="EMBL" id="WWC91783.1"/>
    </source>
</evidence>
<comment type="pathway">
    <text evidence="3">Ketone metabolism; succinyl-CoA degradation; acetoacetyl-CoA from succinyl-CoA: step 1/1.</text>
</comment>
<dbReference type="GeneID" id="91097399"/>
<dbReference type="EMBL" id="CP144106">
    <property type="protein sequence ID" value="WWC91783.1"/>
    <property type="molecule type" value="Genomic_DNA"/>
</dbReference>
<dbReference type="AlphaFoldDB" id="A0AAX4K4X1"/>
<dbReference type="NCBIfam" id="TIGR02428">
    <property type="entry name" value="pcaJ_scoB_fam"/>
    <property type="match status" value="1"/>
</dbReference>
<protein>
    <recommendedName>
        <fullName evidence="3">Succinyl-CoA:3-ketoacid-coenzyme A transferase</fullName>
        <ecNumber evidence="3">2.8.3.5</ecNumber>
    </recommendedName>
</protein>
<dbReference type="Gene3D" id="3.40.1080.10">
    <property type="entry name" value="Glutaconate Coenzyme A-transferase"/>
    <property type="match status" value="2"/>
</dbReference>
<dbReference type="EC" id="2.8.3.5" evidence="3"/>
<evidence type="ECO:0000256" key="5">
    <source>
        <dbReference type="SAM" id="MobiDB-lite"/>
    </source>
</evidence>
<dbReference type="InterPro" id="IPR037171">
    <property type="entry name" value="NagB/RpiA_transferase-like"/>
</dbReference>
<comment type="function">
    <text evidence="3">Key enzyme for ketone body catabolism. Transfers the CoA moiety from succinate to acetoacetate. Formation of the enzyme-CoA intermediate proceeds via an unstable anhydride species formed between the carboxylate groups of the enzyme and substrate.</text>
</comment>
<comment type="similarity">
    <text evidence="1 3">Belongs to the 3-oxoacid CoA-transferase family.</text>
</comment>
<dbReference type="FunFam" id="3.40.1080.10:FF:000001">
    <property type="entry name" value="Succinyl-coa:3-ketoacid-coenzyme a transferase subunit b"/>
    <property type="match status" value="1"/>
</dbReference>
<name>A0AAX4K4X1_9TREE</name>
<evidence type="ECO:0000256" key="1">
    <source>
        <dbReference type="ARBA" id="ARBA00007154"/>
    </source>
</evidence>
<reference evidence="6 7" key="1">
    <citation type="submission" date="2024-01" db="EMBL/GenBank/DDBJ databases">
        <title>Comparative genomics of Cryptococcus and Kwoniella reveals pathogenesis evolution and contrasting modes of karyotype evolution via chromosome fusion or intercentromeric recombination.</title>
        <authorList>
            <person name="Coelho M.A."/>
            <person name="David-Palma M."/>
            <person name="Shea T."/>
            <person name="Bowers K."/>
            <person name="McGinley-Smith S."/>
            <person name="Mohammad A.W."/>
            <person name="Gnirke A."/>
            <person name="Yurkov A.M."/>
            <person name="Nowrousian M."/>
            <person name="Sun S."/>
            <person name="Cuomo C.A."/>
            <person name="Heitman J."/>
        </authorList>
    </citation>
    <scope>NUCLEOTIDE SEQUENCE [LARGE SCALE GENOMIC DNA]</scope>
    <source>
        <strain evidence="6 7">CBS 6074</strain>
    </source>
</reference>
<gene>
    <name evidence="6" type="ORF">L201_006730</name>
</gene>
<evidence type="ECO:0000256" key="2">
    <source>
        <dbReference type="ARBA" id="ARBA00022679"/>
    </source>
</evidence>
<organism evidence="6 7">
    <name type="scientific">Kwoniella dendrophila CBS 6074</name>
    <dbReference type="NCBI Taxonomy" id="1295534"/>
    <lineage>
        <taxon>Eukaryota</taxon>
        <taxon>Fungi</taxon>
        <taxon>Dikarya</taxon>
        <taxon>Basidiomycota</taxon>
        <taxon>Agaricomycotina</taxon>
        <taxon>Tremellomycetes</taxon>
        <taxon>Tremellales</taxon>
        <taxon>Cryptococcaceae</taxon>
        <taxon>Kwoniella</taxon>
    </lineage>
</organism>
<feature type="compositionally biased region" description="Basic and acidic residues" evidence="5">
    <location>
        <begin position="66"/>
        <end position="84"/>
    </location>
</feature>
<keyword evidence="3" id="KW-0496">Mitochondrion</keyword>